<reference evidence="2 3" key="1">
    <citation type="submission" date="2021-06" db="EMBL/GenBank/DDBJ databases">
        <authorList>
            <person name="Kallberg Y."/>
            <person name="Tangrot J."/>
            <person name="Rosling A."/>
        </authorList>
    </citation>
    <scope>NUCLEOTIDE SEQUENCE [LARGE SCALE GENOMIC DNA]</scope>
    <source>
        <strain evidence="2 3">120-4 pot B 10/14</strain>
    </source>
</reference>
<gene>
    <name evidence="2" type="ORF">GMARGA_LOCUS15661</name>
</gene>
<comment type="caution">
    <text evidence="2">The sequence shown here is derived from an EMBL/GenBank/DDBJ whole genome shotgun (WGS) entry which is preliminary data.</text>
</comment>
<dbReference type="EMBL" id="CAJVQB010010916">
    <property type="protein sequence ID" value="CAG8743852.1"/>
    <property type="molecule type" value="Genomic_DNA"/>
</dbReference>
<accession>A0ABN7V8Z3</accession>
<feature type="domain" description="Treble clef zinc finger" evidence="1">
    <location>
        <begin position="91"/>
        <end position="120"/>
    </location>
</feature>
<organism evidence="2 3">
    <name type="scientific">Gigaspora margarita</name>
    <dbReference type="NCBI Taxonomy" id="4874"/>
    <lineage>
        <taxon>Eukaryota</taxon>
        <taxon>Fungi</taxon>
        <taxon>Fungi incertae sedis</taxon>
        <taxon>Mucoromycota</taxon>
        <taxon>Glomeromycotina</taxon>
        <taxon>Glomeromycetes</taxon>
        <taxon>Diversisporales</taxon>
        <taxon>Gigasporaceae</taxon>
        <taxon>Gigaspora</taxon>
    </lineage>
</organism>
<keyword evidence="3" id="KW-1185">Reference proteome</keyword>
<proteinExistence type="predicted"/>
<sequence length="147" mass="16938">MSFQNLYNSLSYLEWRCTKGHEWTASFSSIKYQRSWCPYCAGNIRYTLETAKLVAFNKGQAKNTLYIAKIVAINKGGDCISNKYINGSSHLRWKCAKGHEWNATLENVKNRDSWCPICAGPLRMCKILRRNAMGTVFRTVIKMRILN</sequence>
<dbReference type="Pfam" id="PF14311">
    <property type="entry name" value="DUF4379"/>
    <property type="match status" value="2"/>
</dbReference>
<dbReference type="InterPro" id="IPR025487">
    <property type="entry name" value="DUF4379"/>
</dbReference>
<protein>
    <submittedName>
        <fullName evidence="2">6791_t:CDS:1</fullName>
    </submittedName>
</protein>
<evidence type="ECO:0000259" key="1">
    <source>
        <dbReference type="Pfam" id="PF14311"/>
    </source>
</evidence>
<name>A0ABN7V8Z3_GIGMA</name>
<evidence type="ECO:0000313" key="2">
    <source>
        <dbReference type="EMBL" id="CAG8743852.1"/>
    </source>
</evidence>
<dbReference type="Proteomes" id="UP000789901">
    <property type="component" value="Unassembled WGS sequence"/>
</dbReference>
<evidence type="ECO:0000313" key="3">
    <source>
        <dbReference type="Proteomes" id="UP000789901"/>
    </source>
</evidence>
<feature type="domain" description="Treble clef zinc finger" evidence="1">
    <location>
        <begin position="9"/>
        <end position="42"/>
    </location>
</feature>